<dbReference type="Proteomes" id="UP000612055">
    <property type="component" value="Unassembled WGS sequence"/>
</dbReference>
<comment type="caution">
    <text evidence="2">The sequence shown here is derived from an EMBL/GenBank/DDBJ whole genome shotgun (WGS) entry which is preliminary data.</text>
</comment>
<sequence length="767" mass="76275">MGFFFPELYLADEPCIQYNGAFISRSRFEALGGSLTAKWYLSIRVTATGEKLGAYLTRQGLPIFAGRRPRNPRQRKRKSETQAGPAQPAAKAKPATTKPAPSPFAAAAATAAAAIVAGTGPAGPDAPPADGPQGGPERASCAADDGPITDTAADADLSEESDGEPDWLALAWRQHSNELDGLKSVGSGEAAAAAAAWAAAACTAAADADMQPSMAAAPAPAPSAAAAVQRPCTGGGSAGPGAAVPQSCAVEPPSAFSLQMFSSGCSSGGGVTGGPRLLSADSSSGFVGGRVSLPGRNSGSPTQPALLAGPLGSSEQGLLLSSGSLQTAQTLPWQPSRPLPASLSLSRQLSRHPSQQMEEPALRRPSISASVPFGVEGGAPCGLSGGAAALTRQPSRGDACTHGPGFSSSPAAAAGILPPGGARPYRRPPPPRLSQQGSFSDSVSCGVGWPTSPASPGAMGVGSAAGGLFGGGILMADLRARAAAAQAERTTEAPGSGPLLPAEAAMAPRRSSTGDRGTLAAPAAPFPASHAPAVASAVEHAPPPPVPAAAAPLAPAAAAVTTGGVHPHPHGGARHHSGGGSATVSTGACGGPGSPWGRAPCAVAAPLPQAPPPEPCAAYRGHPSACSQPPPQPAAQDSPALPAPGPFAPPHATAAQWAHRPAPCPAPYHVTQPGCEAQHEPSSGVVVVHHHHYHVVVVPPHHSNHPNHLNRPNHLHSAVLPSVAAAQRFSARSGSGGWDPAAMAPPSALPGGPYDRSSTTYDYVMYE</sequence>
<keyword evidence="3" id="KW-1185">Reference proteome</keyword>
<proteinExistence type="predicted"/>
<feature type="compositionally biased region" description="Basic residues" evidence="1">
    <location>
        <begin position="567"/>
        <end position="577"/>
    </location>
</feature>
<feature type="region of interest" description="Disordered" evidence="1">
    <location>
        <begin position="559"/>
        <end position="591"/>
    </location>
</feature>
<feature type="region of interest" description="Disordered" evidence="1">
    <location>
        <begin position="731"/>
        <end position="754"/>
    </location>
</feature>
<feature type="compositionally biased region" description="Basic residues" evidence="1">
    <location>
        <begin position="67"/>
        <end position="78"/>
    </location>
</feature>
<protein>
    <submittedName>
        <fullName evidence="2">Uncharacterized protein</fullName>
    </submittedName>
</protein>
<feature type="region of interest" description="Disordered" evidence="1">
    <location>
        <begin position="486"/>
        <end position="525"/>
    </location>
</feature>
<feature type="region of interest" description="Disordered" evidence="1">
    <location>
        <begin position="614"/>
        <end position="653"/>
    </location>
</feature>
<feature type="compositionally biased region" description="Low complexity" evidence="1">
    <location>
        <begin position="334"/>
        <end position="356"/>
    </location>
</feature>
<evidence type="ECO:0000313" key="2">
    <source>
        <dbReference type="EMBL" id="KAG2484630.1"/>
    </source>
</evidence>
<organism evidence="2 3">
    <name type="scientific">Edaphochlamys debaryana</name>
    <dbReference type="NCBI Taxonomy" id="47281"/>
    <lineage>
        <taxon>Eukaryota</taxon>
        <taxon>Viridiplantae</taxon>
        <taxon>Chlorophyta</taxon>
        <taxon>core chlorophytes</taxon>
        <taxon>Chlorophyceae</taxon>
        <taxon>CS clade</taxon>
        <taxon>Chlamydomonadales</taxon>
        <taxon>Chlamydomonadales incertae sedis</taxon>
        <taxon>Edaphochlamys</taxon>
    </lineage>
</organism>
<dbReference type="AlphaFoldDB" id="A0A836BQ03"/>
<accession>A0A836BQ03</accession>
<feature type="compositionally biased region" description="Low complexity" evidence="1">
    <location>
        <begin position="83"/>
        <end position="104"/>
    </location>
</feature>
<feature type="compositionally biased region" description="Low complexity" evidence="1">
    <location>
        <begin position="403"/>
        <end position="423"/>
    </location>
</feature>
<feature type="compositionally biased region" description="Polar residues" evidence="1">
    <location>
        <begin position="433"/>
        <end position="443"/>
    </location>
</feature>
<evidence type="ECO:0000313" key="3">
    <source>
        <dbReference type="Proteomes" id="UP000612055"/>
    </source>
</evidence>
<feature type="region of interest" description="Disordered" evidence="1">
    <location>
        <begin position="394"/>
        <end position="444"/>
    </location>
</feature>
<feature type="region of interest" description="Disordered" evidence="1">
    <location>
        <begin position="118"/>
        <end position="163"/>
    </location>
</feature>
<gene>
    <name evidence="2" type="ORF">HYH03_016584</name>
</gene>
<feature type="region of interest" description="Disordered" evidence="1">
    <location>
        <begin position="330"/>
        <end position="364"/>
    </location>
</feature>
<name>A0A836BQ03_9CHLO</name>
<feature type="region of interest" description="Disordered" evidence="1">
    <location>
        <begin position="63"/>
        <end position="104"/>
    </location>
</feature>
<dbReference type="EMBL" id="JAEHOE010000146">
    <property type="protein sequence ID" value="KAG2484630.1"/>
    <property type="molecule type" value="Genomic_DNA"/>
</dbReference>
<feature type="region of interest" description="Disordered" evidence="1">
    <location>
        <begin position="289"/>
        <end position="311"/>
    </location>
</feature>
<evidence type="ECO:0000256" key="1">
    <source>
        <dbReference type="SAM" id="MobiDB-lite"/>
    </source>
</evidence>
<reference evidence="2" key="1">
    <citation type="journal article" date="2020" name="bioRxiv">
        <title>Comparative genomics of Chlamydomonas.</title>
        <authorList>
            <person name="Craig R.J."/>
            <person name="Hasan A.R."/>
            <person name="Ness R.W."/>
            <person name="Keightley P.D."/>
        </authorList>
    </citation>
    <scope>NUCLEOTIDE SEQUENCE</scope>
    <source>
        <strain evidence="2">CCAP 11/70</strain>
    </source>
</reference>